<feature type="transmembrane region" description="Helical" evidence="1">
    <location>
        <begin position="28"/>
        <end position="50"/>
    </location>
</feature>
<dbReference type="KEGG" id="ras:RAS_p140"/>
<keyword evidence="1" id="KW-0812">Transmembrane</keyword>
<organism evidence="2 3">
    <name type="scientific">Rickettsia asiatica</name>
    <dbReference type="NCBI Taxonomy" id="238800"/>
    <lineage>
        <taxon>Bacteria</taxon>
        <taxon>Pseudomonadati</taxon>
        <taxon>Pseudomonadota</taxon>
        <taxon>Alphaproteobacteria</taxon>
        <taxon>Rickettsiales</taxon>
        <taxon>Rickettsiaceae</taxon>
        <taxon>Rickettsieae</taxon>
        <taxon>Rickettsia</taxon>
        <taxon>spotted fever group</taxon>
    </lineage>
</organism>
<dbReference type="InterPro" id="IPR007497">
    <property type="entry name" value="SIMPL/DUF541"/>
</dbReference>
<accession>A0A510G918</accession>
<geneLocation type="plasmid" evidence="2 3">
    <name>pRA1</name>
</geneLocation>
<reference evidence="2 3" key="1">
    <citation type="submission" date="2019-04" db="EMBL/GenBank/DDBJ databases">
        <title>Draft genome sequence of Rickettsia asiatica Maytaro1284.</title>
        <authorList>
            <person name="Thu M."/>
            <person name="Qiu Y."/>
            <person name="Nakao R."/>
        </authorList>
    </citation>
    <scope>NUCLEOTIDE SEQUENCE [LARGE SCALE GENOMIC DNA]</scope>
    <source>
        <strain evidence="2 3">Maytaro1284</strain>
        <plasmid evidence="2 3">pRA1</plasmid>
    </source>
</reference>
<dbReference type="Pfam" id="PF04402">
    <property type="entry name" value="SIMPL"/>
    <property type="match status" value="1"/>
</dbReference>
<evidence type="ECO:0000256" key="1">
    <source>
        <dbReference type="SAM" id="Phobius"/>
    </source>
</evidence>
<dbReference type="GO" id="GO:0006974">
    <property type="term" value="P:DNA damage response"/>
    <property type="evidence" value="ECO:0007669"/>
    <property type="project" value="TreeGrafter"/>
</dbReference>
<dbReference type="PANTHER" id="PTHR34387">
    <property type="entry name" value="SLR1258 PROTEIN"/>
    <property type="match status" value="1"/>
</dbReference>
<keyword evidence="3" id="KW-1185">Reference proteome</keyword>
<evidence type="ECO:0000313" key="2">
    <source>
        <dbReference type="EMBL" id="BBJ32418.1"/>
    </source>
</evidence>
<dbReference type="AlphaFoldDB" id="A0A510G918"/>
<dbReference type="RefSeq" id="WP_147144198.1">
    <property type="nucleotide sequence ID" value="NZ_AP019564.1"/>
</dbReference>
<keyword evidence="1" id="KW-0472">Membrane</keyword>
<proteinExistence type="predicted"/>
<dbReference type="Proteomes" id="UP000321183">
    <property type="component" value="Plasmid pRA1"/>
</dbReference>
<dbReference type="InterPro" id="IPR016907">
    <property type="entry name" value="UCP029033"/>
</dbReference>
<keyword evidence="1" id="KW-1133">Transmembrane helix</keyword>
<evidence type="ECO:0000313" key="3">
    <source>
        <dbReference type="Proteomes" id="UP000321183"/>
    </source>
</evidence>
<sequence>MQEQNGQDSSCDNNLVGTCRVKCKIERVIAAAILAIGIAFSGYFVGNAFLKSKSLDRNITVKGLSEKEVISNLAIWPITIKATGNNLTEVNKKIESDHNMLVSFLIEQGFKKEEIDFGNYAVTDLLAQSYRNNNSEEYRYIITSTTILKTSNVALAQKVTKLQNLLVQRGIALGSEGYNPSDYNGPSYIFTKFNDIKPAMLEEAIRNARKSAEKFAVDSGNKLGFLRKANQE</sequence>
<name>A0A510G918_9RICK</name>
<gene>
    <name evidence="2" type="ORF">RAS_p140</name>
</gene>
<dbReference type="PANTHER" id="PTHR34387:SF2">
    <property type="entry name" value="SLR1258 PROTEIN"/>
    <property type="match status" value="1"/>
</dbReference>
<dbReference type="EMBL" id="AP019564">
    <property type="protein sequence ID" value="BBJ32418.1"/>
    <property type="molecule type" value="Genomic_DNA"/>
</dbReference>
<protein>
    <submittedName>
        <fullName evidence="2">SIMPL domain-containing protein</fullName>
    </submittedName>
</protein>
<dbReference type="PIRSF" id="PIRSF029033">
    <property type="entry name" value="UCP029033"/>
    <property type="match status" value="1"/>
</dbReference>
<keyword evidence="2" id="KW-0614">Plasmid</keyword>
<dbReference type="InterPro" id="IPR052022">
    <property type="entry name" value="26kDa_periplasmic_antigen"/>
</dbReference>